<feature type="repeat" description="TPR" evidence="3">
    <location>
        <begin position="120"/>
        <end position="153"/>
    </location>
</feature>
<dbReference type="InterPro" id="IPR019734">
    <property type="entry name" value="TPR_rpt"/>
</dbReference>
<evidence type="ECO:0000256" key="2">
    <source>
        <dbReference type="ARBA" id="ARBA00022803"/>
    </source>
</evidence>
<dbReference type="InterPro" id="IPR050498">
    <property type="entry name" value="Ycf3"/>
</dbReference>
<dbReference type="OrthoDB" id="1523318at2"/>
<keyword evidence="1" id="KW-0677">Repeat</keyword>
<dbReference type="Proteomes" id="UP000008461">
    <property type="component" value="Chromosome"/>
</dbReference>
<accession>F4KZK1</accession>
<evidence type="ECO:0000256" key="1">
    <source>
        <dbReference type="ARBA" id="ARBA00022737"/>
    </source>
</evidence>
<dbReference type="SMART" id="SM00028">
    <property type="entry name" value="TPR"/>
    <property type="match status" value="4"/>
</dbReference>
<protein>
    <submittedName>
        <fullName evidence="4">Tetratricopeptide TPR_2 repeat-containing protein</fullName>
    </submittedName>
</protein>
<dbReference type="EMBL" id="CP002691">
    <property type="protein sequence ID" value="AEE49471.1"/>
    <property type="molecule type" value="Genomic_DNA"/>
</dbReference>
<evidence type="ECO:0000256" key="3">
    <source>
        <dbReference type="PROSITE-ProRule" id="PRU00339"/>
    </source>
</evidence>
<dbReference type="RefSeq" id="WP_013764025.1">
    <property type="nucleotide sequence ID" value="NC_015510.1"/>
</dbReference>
<sequence>MKTLNFFASKISNSILVLFIICSTFSDLSCQNTIQGNTKRNIFLDSIYKVNNGGQMTFNDLQFKLLDQAIELEPQNPDLYQLRYLQRSFSPKFKTNHYLILSDLYKLTELYGNKRPDKAAEAYENIAFIYVEAKNYNKALPAIEESIKLLPTDSNYGWQAEIYRNLGNYHKEIEAYTNAFSKNPQRHGFIFMRGKAKVNINDLQGAITDFKQCIGINQKLIQNGLATLDQNDIGIEKFKIDKWREELGIFYLNLGSSQLELGKDEEACISLFQAIEYKNEEAKALVEDNCPLSLKKPNTAYPNDWIIVPGERYGRIPFDVSFKDLAGIVGVNNVKNSNSYVGEGNYMYTTLIFPSTKNQVSIRWENEKMQKIIRVEFDNLGSDWRLNYGIKIGDPLSKVRLVNQKTFNVWGPNPDMVANAGLWHNGKISEKVFLLLNTAFIDGDGLGVYMGTGKYEYEDEEVIKSKCTVRSIWIFPDE</sequence>
<dbReference type="InterPro" id="IPR011990">
    <property type="entry name" value="TPR-like_helical_dom_sf"/>
</dbReference>
<name>F4KZK1_HALH1</name>
<dbReference type="AlphaFoldDB" id="F4KZK1"/>
<gene>
    <name evidence="4" type="ordered locus">Halhy_1579</name>
</gene>
<reference key="2">
    <citation type="submission" date="2011-04" db="EMBL/GenBank/DDBJ databases">
        <title>Complete sequence of chromosome of Haliscomenobacter hydrossis DSM 1100.</title>
        <authorList>
            <consortium name="US DOE Joint Genome Institute (JGI-PGF)"/>
            <person name="Lucas S."/>
            <person name="Han J."/>
            <person name="Lapidus A."/>
            <person name="Bruce D."/>
            <person name="Goodwin L."/>
            <person name="Pitluck S."/>
            <person name="Peters L."/>
            <person name="Kyrpides N."/>
            <person name="Mavromatis K."/>
            <person name="Ivanova N."/>
            <person name="Ovchinnikova G."/>
            <person name="Pagani I."/>
            <person name="Daligault H."/>
            <person name="Detter J.C."/>
            <person name="Han C."/>
            <person name="Land M."/>
            <person name="Hauser L."/>
            <person name="Markowitz V."/>
            <person name="Cheng J.-F."/>
            <person name="Hugenholtz P."/>
            <person name="Woyke T."/>
            <person name="Wu D."/>
            <person name="Verbarg S."/>
            <person name="Frueling A."/>
            <person name="Brambilla E."/>
            <person name="Klenk H.-P."/>
            <person name="Eisen J.A."/>
        </authorList>
    </citation>
    <scope>NUCLEOTIDE SEQUENCE</scope>
    <source>
        <strain>DSM 1100</strain>
    </source>
</reference>
<dbReference type="PANTHER" id="PTHR44858">
    <property type="entry name" value="TETRATRICOPEPTIDE REPEAT PROTEIN 6"/>
    <property type="match status" value="1"/>
</dbReference>
<proteinExistence type="predicted"/>
<keyword evidence="5" id="KW-1185">Reference proteome</keyword>
<dbReference type="Pfam" id="PF13181">
    <property type="entry name" value="TPR_8"/>
    <property type="match status" value="3"/>
</dbReference>
<keyword evidence="2 3" id="KW-0802">TPR repeat</keyword>
<dbReference type="PROSITE" id="PS50005">
    <property type="entry name" value="TPR"/>
    <property type="match status" value="1"/>
</dbReference>
<dbReference type="PANTHER" id="PTHR44858:SF1">
    <property type="entry name" value="UDP-N-ACETYLGLUCOSAMINE--PEPTIDE N-ACETYLGLUCOSAMINYLTRANSFERASE SPINDLY-RELATED"/>
    <property type="match status" value="1"/>
</dbReference>
<dbReference type="KEGG" id="hhy:Halhy_1579"/>
<dbReference type="eggNOG" id="COG0457">
    <property type="taxonomic scope" value="Bacteria"/>
</dbReference>
<dbReference type="SUPFAM" id="SSF48452">
    <property type="entry name" value="TPR-like"/>
    <property type="match status" value="1"/>
</dbReference>
<evidence type="ECO:0000313" key="5">
    <source>
        <dbReference type="Proteomes" id="UP000008461"/>
    </source>
</evidence>
<organism evidence="4 5">
    <name type="scientific">Haliscomenobacter hydrossis (strain ATCC 27775 / DSM 1100 / LMG 10767 / O)</name>
    <dbReference type="NCBI Taxonomy" id="760192"/>
    <lineage>
        <taxon>Bacteria</taxon>
        <taxon>Pseudomonadati</taxon>
        <taxon>Bacteroidota</taxon>
        <taxon>Saprospiria</taxon>
        <taxon>Saprospirales</taxon>
        <taxon>Haliscomenobacteraceae</taxon>
        <taxon>Haliscomenobacter</taxon>
    </lineage>
</organism>
<evidence type="ECO:0000313" key="4">
    <source>
        <dbReference type="EMBL" id="AEE49471.1"/>
    </source>
</evidence>
<dbReference type="HOGENOM" id="CLU_570818_0_0_10"/>
<dbReference type="STRING" id="760192.Halhy_1579"/>
<reference evidence="4 5" key="1">
    <citation type="journal article" date="2011" name="Stand. Genomic Sci.">
        <title>Complete genome sequence of Haliscomenobacter hydrossis type strain (O).</title>
        <authorList>
            <consortium name="US DOE Joint Genome Institute (JGI-PGF)"/>
            <person name="Daligault H."/>
            <person name="Lapidus A."/>
            <person name="Zeytun A."/>
            <person name="Nolan M."/>
            <person name="Lucas S."/>
            <person name="Del Rio T.G."/>
            <person name="Tice H."/>
            <person name="Cheng J.F."/>
            <person name="Tapia R."/>
            <person name="Han C."/>
            <person name="Goodwin L."/>
            <person name="Pitluck S."/>
            <person name="Liolios K."/>
            <person name="Pagani I."/>
            <person name="Ivanova N."/>
            <person name="Huntemann M."/>
            <person name="Mavromatis K."/>
            <person name="Mikhailova N."/>
            <person name="Pati A."/>
            <person name="Chen A."/>
            <person name="Palaniappan K."/>
            <person name="Land M."/>
            <person name="Hauser L."/>
            <person name="Brambilla E.M."/>
            <person name="Rohde M."/>
            <person name="Verbarg S."/>
            <person name="Goker M."/>
            <person name="Bristow J."/>
            <person name="Eisen J.A."/>
            <person name="Markowitz V."/>
            <person name="Hugenholtz P."/>
            <person name="Kyrpides N.C."/>
            <person name="Klenk H.P."/>
            <person name="Woyke T."/>
        </authorList>
    </citation>
    <scope>NUCLEOTIDE SEQUENCE [LARGE SCALE GENOMIC DNA]</scope>
    <source>
        <strain evidence="5">ATCC 27775 / DSM 1100 / LMG 10767 / O</strain>
    </source>
</reference>
<dbReference type="Gene3D" id="1.25.40.10">
    <property type="entry name" value="Tetratricopeptide repeat domain"/>
    <property type="match status" value="2"/>
</dbReference>